<feature type="region of interest" description="Disordered" evidence="1">
    <location>
        <begin position="260"/>
        <end position="291"/>
    </location>
</feature>
<organism evidence="2 3">
    <name type="scientific">Kwoniella mangroviensis CBS 10435</name>
    <dbReference type="NCBI Taxonomy" id="1331196"/>
    <lineage>
        <taxon>Eukaryota</taxon>
        <taxon>Fungi</taxon>
        <taxon>Dikarya</taxon>
        <taxon>Basidiomycota</taxon>
        <taxon>Agaricomycotina</taxon>
        <taxon>Tremellomycetes</taxon>
        <taxon>Tremellales</taxon>
        <taxon>Cryptococcaceae</taxon>
        <taxon>Kwoniella</taxon>
    </lineage>
</organism>
<feature type="region of interest" description="Disordered" evidence="1">
    <location>
        <begin position="101"/>
        <end position="126"/>
    </location>
</feature>
<sequence>MSASTEDQSTASKTAPPTYDTVTSPPTKYQITILDKRSRSEIFSKMDSHTNIDTDTGSGTGRVATISHLHSYHSRDRSDPQKLDQYIQLTEVSDVCPVEVRVADPHTPNEDQLTDSDGSSSKMMRGSRNQIDLVVPFNFHPESGDPNADGDADGSRESSIFDSFVLTGLTNSIKDVKELDEWKDRPRFDLITNQDMTNSESIPMVLGDMLNGVEITGLKLDLYQEEEKIKSLDNLDGRVNGMTFFCGKISEGSLDHIIGETEGGTGKIPTEATQNDRDGITKDLDKLSVSK</sequence>
<feature type="compositionally biased region" description="Polar residues" evidence="1">
    <location>
        <begin position="115"/>
        <end position="126"/>
    </location>
</feature>
<evidence type="ECO:0000256" key="1">
    <source>
        <dbReference type="SAM" id="MobiDB-lite"/>
    </source>
</evidence>
<feature type="compositionally biased region" description="Basic and acidic residues" evidence="1">
    <location>
        <begin position="274"/>
        <end position="291"/>
    </location>
</feature>
<reference evidence="2 3" key="1">
    <citation type="submission" date="2013-07" db="EMBL/GenBank/DDBJ databases">
        <title>The Genome Sequence of Kwoniella mangroviensis CBS10435.</title>
        <authorList>
            <consortium name="The Broad Institute Genome Sequencing Platform"/>
            <person name="Cuomo C."/>
            <person name="Litvintseva A."/>
            <person name="Chen Y."/>
            <person name="Heitman J."/>
            <person name="Sun S."/>
            <person name="Springer D."/>
            <person name="Dromer F."/>
            <person name="Young S.K."/>
            <person name="Zeng Q."/>
            <person name="Gargeya S."/>
            <person name="Fitzgerald M."/>
            <person name="Abouelleil A."/>
            <person name="Alvarado L."/>
            <person name="Berlin A.M."/>
            <person name="Chapman S.B."/>
            <person name="Dewar J."/>
            <person name="Goldberg J."/>
            <person name="Griggs A."/>
            <person name="Gujja S."/>
            <person name="Hansen M."/>
            <person name="Howarth C."/>
            <person name="Imamovic A."/>
            <person name="Larimer J."/>
            <person name="McCowan C."/>
            <person name="Murphy C."/>
            <person name="Pearson M."/>
            <person name="Priest M."/>
            <person name="Roberts A."/>
            <person name="Saif S."/>
            <person name="Shea T."/>
            <person name="Sykes S."/>
            <person name="Wortman J."/>
            <person name="Nusbaum C."/>
            <person name="Birren B."/>
        </authorList>
    </citation>
    <scope>NUCLEOTIDE SEQUENCE [LARGE SCALE GENOMIC DNA]</scope>
    <source>
        <strain evidence="2 3">CBS 10435</strain>
    </source>
</reference>
<accession>A0A1B9IMR3</accession>
<name>A0A1B9IMR3_9TREE</name>
<dbReference type="EMBL" id="KI669464">
    <property type="protein sequence ID" value="OCF56817.1"/>
    <property type="molecule type" value="Genomic_DNA"/>
</dbReference>
<protein>
    <submittedName>
        <fullName evidence="2">Uncharacterized protein</fullName>
    </submittedName>
</protein>
<evidence type="ECO:0000313" key="3">
    <source>
        <dbReference type="Proteomes" id="UP000092583"/>
    </source>
</evidence>
<gene>
    <name evidence="2" type="ORF">L486_05672</name>
</gene>
<dbReference type="Proteomes" id="UP000092583">
    <property type="component" value="Unassembled WGS sequence"/>
</dbReference>
<keyword evidence="3" id="KW-1185">Reference proteome</keyword>
<reference evidence="3" key="2">
    <citation type="submission" date="2013-12" db="EMBL/GenBank/DDBJ databases">
        <title>Evolution of pathogenesis and genome organization in the Tremellales.</title>
        <authorList>
            <person name="Cuomo C."/>
            <person name="Litvintseva A."/>
            <person name="Heitman J."/>
            <person name="Chen Y."/>
            <person name="Sun S."/>
            <person name="Springer D."/>
            <person name="Dromer F."/>
            <person name="Young S."/>
            <person name="Zeng Q."/>
            <person name="Chapman S."/>
            <person name="Gujja S."/>
            <person name="Saif S."/>
            <person name="Birren B."/>
        </authorList>
    </citation>
    <scope>NUCLEOTIDE SEQUENCE [LARGE SCALE GENOMIC DNA]</scope>
    <source>
        <strain evidence="3">CBS 10435</strain>
    </source>
</reference>
<dbReference type="AlphaFoldDB" id="A0A1B9IMR3"/>
<feature type="region of interest" description="Disordered" evidence="1">
    <location>
        <begin position="1"/>
        <end position="29"/>
    </location>
</feature>
<evidence type="ECO:0000313" key="2">
    <source>
        <dbReference type="EMBL" id="OCF56817.1"/>
    </source>
</evidence>
<proteinExistence type="predicted"/>